<organism evidence="3 4">
    <name type="scientific">Oryza meyeriana var. granulata</name>
    <dbReference type="NCBI Taxonomy" id="110450"/>
    <lineage>
        <taxon>Eukaryota</taxon>
        <taxon>Viridiplantae</taxon>
        <taxon>Streptophyta</taxon>
        <taxon>Embryophyta</taxon>
        <taxon>Tracheophyta</taxon>
        <taxon>Spermatophyta</taxon>
        <taxon>Magnoliopsida</taxon>
        <taxon>Liliopsida</taxon>
        <taxon>Poales</taxon>
        <taxon>Poaceae</taxon>
        <taxon>BOP clade</taxon>
        <taxon>Oryzoideae</taxon>
        <taxon>Oryzeae</taxon>
        <taxon>Oryzinae</taxon>
        <taxon>Oryza</taxon>
        <taxon>Oryza meyeriana</taxon>
    </lineage>
</organism>
<dbReference type="OrthoDB" id="665112at2759"/>
<dbReference type="PANTHER" id="PTHR31533:SF37">
    <property type="entry name" value="OS04G0500300 PROTEIN"/>
    <property type="match status" value="1"/>
</dbReference>
<name>A0A6G1BVF2_9ORYZ</name>
<sequence>MGSSTGAILFYCVALSVVAAAVVVSPAAAAETSSRKLIGAATAGAGACPVRFDRMKGYEALGAKCKKPSPVRECCAAFKALACPYNKLINDVNNGCADDMFYFIQTKGKLRPGTIFENCLEGPQGLKC</sequence>
<feature type="chain" id="PRO_5026062036" description="GPI-anchored protein LLG1-like domain-containing protein" evidence="1">
    <location>
        <begin position="30"/>
        <end position="128"/>
    </location>
</feature>
<keyword evidence="1" id="KW-0732">Signal</keyword>
<dbReference type="Pfam" id="PF26578">
    <property type="entry name" value="LLG1"/>
    <property type="match status" value="1"/>
</dbReference>
<feature type="signal peptide" evidence="1">
    <location>
        <begin position="1"/>
        <end position="29"/>
    </location>
</feature>
<evidence type="ECO:0000313" key="4">
    <source>
        <dbReference type="Proteomes" id="UP000479710"/>
    </source>
</evidence>
<proteinExistence type="predicted"/>
<reference evidence="3 4" key="1">
    <citation type="submission" date="2019-11" db="EMBL/GenBank/DDBJ databases">
        <title>Whole genome sequence of Oryza granulata.</title>
        <authorList>
            <person name="Li W."/>
        </authorList>
    </citation>
    <scope>NUCLEOTIDE SEQUENCE [LARGE SCALE GENOMIC DNA]</scope>
    <source>
        <strain evidence="4">cv. Menghai</strain>
        <tissue evidence="3">Leaf</tissue>
    </source>
</reference>
<evidence type="ECO:0000259" key="2">
    <source>
        <dbReference type="Pfam" id="PF26578"/>
    </source>
</evidence>
<comment type="caution">
    <text evidence="3">The sequence shown here is derived from an EMBL/GenBank/DDBJ whole genome shotgun (WGS) entry which is preliminary data.</text>
</comment>
<dbReference type="AlphaFoldDB" id="A0A6G1BVF2"/>
<accession>A0A6G1BVF2</accession>
<evidence type="ECO:0000313" key="3">
    <source>
        <dbReference type="EMBL" id="KAF0891832.1"/>
    </source>
</evidence>
<keyword evidence="4" id="KW-1185">Reference proteome</keyword>
<protein>
    <recommendedName>
        <fullName evidence="2">GPI-anchored protein LLG1-like domain-containing protein</fullName>
    </recommendedName>
</protein>
<evidence type="ECO:0000256" key="1">
    <source>
        <dbReference type="SAM" id="SignalP"/>
    </source>
</evidence>
<dbReference type="Proteomes" id="UP000479710">
    <property type="component" value="Unassembled WGS sequence"/>
</dbReference>
<dbReference type="InterPro" id="IPR058888">
    <property type="entry name" value="LLG1-like"/>
</dbReference>
<gene>
    <name evidence="3" type="ORF">E2562_011011</name>
</gene>
<dbReference type="InterPro" id="IPR039307">
    <property type="entry name" value="LORELEI-like"/>
</dbReference>
<dbReference type="EMBL" id="SPHZ02000011">
    <property type="protein sequence ID" value="KAF0891832.1"/>
    <property type="molecule type" value="Genomic_DNA"/>
</dbReference>
<feature type="domain" description="GPI-anchored protein LLG1-like" evidence="2">
    <location>
        <begin position="51"/>
        <end position="127"/>
    </location>
</feature>
<dbReference type="PANTHER" id="PTHR31533">
    <property type="entry name" value="GPI-ANCHORED PROTEIN LLG1-RELATED-RELATED"/>
    <property type="match status" value="1"/>
</dbReference>